<proteinExistence type="predicted"/>
<dbReference type="GO" id="GO:0015288">
    <property type="term" value="F:porin activity"/>
    <property type="evidence" value="ECO:0007669"/>
    <property type="project" value="InterPro"/>
</dbReference>
<dbReference type="EMBL" id="NVUU01000087">
    <property type="protein sequence ID" value="PCI92734.1"/>
    <property type="molecule type" value="Genomic_DNA"/>
</dbReference>
<sequence>MFAVVFCAHGYGLYMGNPYLPEYPEQGMFLSKDFPIGVKAGYQGVLVYERRLKLRGSSISTIPKRENLKYYQNLAMVSMSLYDRVELYTGLGASQFFQESPVDFSILHTMSHDNFVWEAGGRVLLIFWKSTAFGASAGYQRASPNMAWTTVDEAPGTTSNSKLSYSQWQVALSLSHKLGVISPYIGGAYSYVKYKVKTPIFTDLLGENNSSKTYENKQKISLVVGASLTATEVINLDIEAKTFGEKSLTVMGCIRF</sequence>
<dbReference type="GO" id="GO:0005198">
    <property type="term" value="F:structural molecule activity"/>
    <property type="evidence" value="ECO:0007669"/>
    <property type="project" value="InterPro"/>
</dbReference>
<comment type="caution">
    <text evidence="1">The sequence shown here is derived from an EMBL/GenBank/DDBJ whole genome shotgun (WGS) entry which is preliminary data.</text>
</comment>
<organism evidence="1 2">
    <name type="scientific">Aerophobetes bacterium</name>
    <dbReference type="NCBI Taxonomy" id="2030807"/>
    <lineage>
        <taxon>Bacteria</taxon>
        <taxon>Candidatus Aerophobota</taxon>
    </lineage>
</organism>
<dbReference type="InterPro" id="IPR000604">
    <property type="entry name" value="Major_OMP_Chlamydia"/>
</dbReference>
<evidence type="ECO:0000313" key="1">
    <source>
        <dbReference type="EMBL" id="PCI92734.1"/>
    </source>
</evidence>
<evidence type="ECO:0000313" key="2">
    <source>
        <dbReference type="Proteomes" id="UP000217838"/>
    </source>
</evidence>
<dbReference type="Pfam" id="PF01308">
    <property type="entry name" value="Chlam_OMP"/>
    <property type="match status" value="1"/>
</dbReference>
<evidence type="ECO:0008006" key="3">
    <source>
        <dbReference type="Google" id="ProtNLM"/>
    </source>
</evidence>
<dbReference type="Proteomes" id="UP000217838">
    <property type="component" value="Unassembled WGS sequence"/>
</dbReference>
<gene>
    <name evidence="1" type="ORF">COB11_06700</name>
</gene>
<dbReference type="GO" id="GO:0009279">
    <property type="term" value="C:cell outer membrane"/>
    <property type="evidence" value="ECO:0007669"/>
    <property type="project" value="InterPro"/>
</dbReference>
<accession>A0A2A4YDE3</accession>
<name>A0A2A4YDE3_UNCAE</name>
<protein>
    <recommendedName>
        <fullName evidence="3">Transporter</fullName>
    </recommendedName>
</protein>
<reference evidence="2" key="1">
    <citation type="submission" date="2017-08" db="EMBL/GenBank/DDBJ databases">
        <title>A dynamic microbial community with high functional redundancy inhabits the cold, oxic subseafloor aquifer.</title>
        <authorList>
            <person name="Tully B.J."/>
            <person name="Wheat C.G."/>
            <person name="Glazer B.T."/>
            <person name="Huber J.A."/>
        </authorList>
    </citation>
    <scope>NUCLEOTIDE SEQUENCE [LARGE SCALE GENOMIC DNA]</scope>
</reference>
<dbReference type="AlphaFoldDB" id="A0A2A4YDE3"/>